<comment type="catalytic activity">
    <reaction evidence="1">
        <text>AMP + diphosphate = 5-phospho-alpha-D-ribose 1-diphosphate + adenine</text>
        <dbReference type="Rhea" id="RHEA:16609"/>
        <dbReference type="ChEBI" id="CHEBI:16708"/>
        <dbReference type="ChEBI" id="CHEBI:33019"/>
        <dbReference type="ChEBI" id="CHEBI:58017"/>
        <dbReference type="ChEBI" id="CHEBI:456215"/>
        <dbReference type="EC" id="2.4.2.7"/>
    </reaction>
</comment>
<dbReference type="PANTHER" id="PTHR32315:SF3">
    <property type="entry name" value="ADENINE PHOSPHORIBOSYLTRANSFERASE"/>
    <property type="match status" value="1"/>
</dbReference>
<organism evidence="13">
    <name type="scientific">marine sediment metagenome</name>
    <dbReference type="NCBI Taxonomy" id="412755"/>
    <lineage>
        <taxon>unclassified sequences</taxon>
        <taxon>metagenomes</taxon>
        <taxon>ecological metagenomes</taxon>
    </lineage>
</organism>
<comment type="similarity">
    <text evidence="5">Belongs to the purine/pyrimidine phosphoribosyltransferase family.</text>
</comment>
<dbReference type="NCBIfam" id="NF002634">
    <property type="entry name" value="PRK02304.1-3"/>
    <property type="match status" value="1"/>
</dbReference>
<dbReference type="Pfam" id="PF00156">
    <property type="entry name" value="Pribosyltran"/>
    <property type="match status" value="1"/>
</dbReference>
<dbReference type="InterPro" id="IPR029057">
    <property type="entry name" value="PRTase-like"/>
</dbReference>
<dbReference type="GO" id="GO:0044209">
    <property type="term" value="P:AMP salvage"/>
    <property type="evidence" value="ECO:0007669"/>
    <property type="project" value="UniProtKB-UniPathway"/>
</dbReference>
<comment type="pathway">
    <text evidence="4">Purine metabolism; AMP biosynthesis via salvage pathway; AMP from adenine: step 1/1.</text>
</comment>
<evidence type="ECO:0000256" key="11">
    <source>
        <dbReference type="ARBA" id="ARBA00022726"/>
    </source>
</evidence>
<dbReference type="InterPro" id="IPR005764">
    <property type="entry name" value="Ade_phspho_trans"/>
</dbReference>
<name>X1HSB0_9ZZZZ</name>
<keyword evidence="11" id="KW-0660">Purine salvage</keyword>
<dbReference type="InterPro" id="IPR000836">
    <property type="entry name" value="PRTase_dom"/>
</dbReference>
<dbReference type="NCBIfam" id="NF002633">
    <property type="entry name" value="PRK02304.1-2"/>
    <property type="match status" value="1"/>
</dbReference>
<dbReference type="NCBIfam" id="TIGR01090">
    <property type="entry name" value="apt"/>
    <property type="match status" value="1"/>
</dbReference>
<dbReference type="Gene3D" id="3.40.50.2020">
    <property type="match status" value="1"/>
</dbReference>
<evidence type="ECO:0000256" key="2">
    <source>
        <dbReference type="ARBA" id="ARBA00003968"/>
    </source>
</evidence>
<dbReference type="EMBL" id="BARU01032550">
    <property type="protein sequence ID" value="GAH72367.1"/>
    <property type="molecule type" value="Genomic_DNA"/>
</dbReference>
<evidence type="ECO:0000256" key="9">
    <source>
        <dbReference type="ARBA" id="ARBA00022676"/>
    </source>
</evidence>
<feature type="non-terminal residue" evidence="13">
    <location>
        <position position="1"/>
    </location>
</feature>
<feature type="domain" description="Phosphoribosyltransferase" evidence="12">
    <location>
        <begin position="25"/>
        <end position="144"/>
    </location>
</feature>
<keyword evidence="8" id="KW-0963">Cytoplasm</keyword>
<evidence type="ECO:0000256" key="1">
    <source>
        <dbReference type="ARBA" id="ARBA00000868"/>
    </source>
</evidence>
<dbReference type="SUPFAM" id="SSF53271">
    <property type="entry name" value="PRTase-like"/>
    <property type="match status" value="1"/>
</dbReference>
<evidence type="ECO:0000256" key="8">
    <source>
        <dbReference type="ARBA" id="ARBA00022490"/>
    </source>
</evidence>
<dbReference type="HAMAP" id="MF_00004">
    <property type="entry name" value="Aden_phosphoribosyltr"/>
    <property type="match status" value="1"/>
</dbReference>
<accession>X1HSB0</accession>
<dbReference type="FunFam" id="3.40.50.2020:FF:000004">
    <property type="entry name" value="Adenine phosphoribosyltransferase"/>
    <property type="match status" value="1"/>
</dbReference>
<dbReference type="UniPathway" id="UPA00588">
    <property type="reaction ID" value="UER00646"/>
</dbReference>
<dbReference type="GO" id="GO:0002055">
    <property type="term" value="F:adenine binding"/>
    <property type="evidence" value="ECO:0007669"/>
    <property type="project" value="TreeGrafter"/>
</dbReference>
<dbReference type="GO" id="GO:0005737">
    <property type="term" value="C:cytoplasm"/>
    <property type="evidence" value="ECO:0007669"/>
    <property type="project" value="UniProtKB-SubCell"/>
</dbReference>
<dbReference type="GO" id="GO:0003999">
    <property type="term" value="F:adenine phosphoribosyltransferase activity"/>
    <property type="evidence" value="ECO:0007669"/>
    <property type="project" value="UniProtKB-EC"/>
</dbReference>
<evidence type="ECO:0000313" key="13">
    <source>
        <dbReference type="EMBL" id="GAH72367.1"/>
    </source>
</evidence>
<evidence type="ECO:0000256" key="7">
    <source>
        <dbReference type="ARBA" id="ARBA00011893"/>
    </source>
</evidence>
<comment type="caution">
    <text evidence="13">The sequence shown here is derived from an EMBL/GenBank/DDBJ whole genome shotgun (WGS) entry which is preliminary data.</text>
</comment>
<dbReference type="GO" id="GO:0006166">
    <property type="term" value="P:purine ribonucleoside salvage"/>
    <property type="evidence" value="ECO:0007669"/>
    <property type="project" value="UniProtKB-KW"/>
</dbReference>
<dbReference type="GO" id="GO:0016208">
    <property type="term" value="F:AMP binding"/>
    <property type="evidence" value="ECO:0007669"/>
    <property type="project" value="TreeGrafter"/>
</dbReference>
<evidence type="ECO:0000256" key="6">
    <source>
        <dbReference type="ARBA" id="ARBA00011738"/>
    </source>
</evidence>
<proteinExistence type="inferred from homology"/>
<dbReference type="GO" id="GO:0006168">
    <property type="term" value="P:adenine salvage"/>
    <property type="evidence" value="ECO:0007669"/>
    <property type="project" value="InterPro"/>
</dbReference>
<keyword evidence="9" id="KW-0328">Glycosyltransferase</keyword>
<sequence>GFIRDVPDFPKEGVIFKDITPLLADAGALADAVRQLADPYRDKNVDVVVGMESRGFIFAPAVACELGAGFAPTRKPGKLPAEAISHSYELEYGTDTLEMHADAIKPGQKVLMVDDLIATGGTMAAACALVRKLGGEIIGAAFLIELCFLHGREKLPGLDVMSLIKVDGE</sequence>
<dbReference type="InterPro" id="IPR050054">
    <property type="entry name" value="UPRTase/APRTase"/>
</dbReference>
<reference evidence="13" key="1">
    <citation type="journal article" date="2014" name="Front. Microbiol.">
        <title>High frequency of phylogenetically diverse reductive dehalogenase-homologous genes in deep subseafloor sedimentary metagenomes.</title>
        <authorList>
            <person name="Kawai M."/>
            <person name="Futagami T."/>
            <person name="Toyoda A."/>
            <person name="Takaki Y."/>
            <person name="Nishi S."/>
            <person name="Hori S."/>
            <person name="Arai W."/>
            <person name="Tsubouchi T."/>
            <person name="Morono Y."/>
            <person name="Uchiyama I."/>
            <person name="Ito T."/>
            <person name="Fujiyama A."/>
            <person name="Inagaki F."/>
            <person name="Takami H."/>
        </authorList>
    </citation>
    <scope>NUCLEOTIDE SEQUENCE</scope>
    <source>
        <strain evidence="13">Expedition CK06-06</strain>
    </source>
</reference>
<dbReference type="CDD" id="cd06223">
    <property type="entry name" value="PRTases_typeI"/>
    <property type="match status" value="1"/>
</dbReference>
<protein>
    <recommendedName>
        <fullName evidence="7">adenine phosphoribosyltransferase</fullName>
        <ecNumber evidence="7">2.4.2.7</ecNumber>
    </recommendedName>
</protein>
<evidence type="ECO:0000256" key="5">
    <source>
        <dbReference type="ARBA" id="ARBA00008391"/>
    </source>
</evidence>
<dbReference type="EC" id="2.4.2.7" evidence="7"/>
<dbReference type="NCBIfam" id="NF002636">
    <property type="entry name" value="PRK02304.1-5"/>
    <property type="match status" value="1"/>
</dbReference>
<dbReference type="PANTHER" id="PTHR32315">
    <property type="entry name" value="ADENINE PHOSPHORIBOSYLTRANSFERASE"/>
    <property type="match status" value="1"/>
</dbReference>
<dbReference type="AlphaFoldDB" id="X1HSB0"/>
<evidence type="ECO:0000256" key="4">
    <source>
        <dbReference type="ARBA" id="ARBA00004659"/>
    </source>
</evidence>
<evidence type="ECO:0000259" key="12">
    <source>
        <dbReference type="Pfam" id="PF00156"/>
    </source>
</evidence>
<comment type="subunit">
    <text evidence="6">Homodimer.</text>
</comment>
<comment type="subcellular location">
    <subcellularLocation>
        <location evidence="3">Cytoplasm</location>
    </subcellularLocation>
</comment>
<keyword evidence="10" id="KW-0808">Transferase</keyword>
<gene>
    <name evidence="13" type="ORF">S03H2_51320</name>
</gene>
<comment type="function">
    <text evidence="2">Catalyzes a salvage reaction resulting in the formation of AMP, that is energically less costly than de novo synthesis.</text>
</comment>
<evidence type="ECO:0000256" key="10">
    <source>
        <dbReference type="ARBA" id="ARBA00022679"/>
    </source>
</evidence>
<evidence type="ECO:0000256" key="3">
    <source>
        <dbReference type="ARBA" id="ARBA00004496"/>
    </source>
</evidence>